<dbReference type="Gramene" id="VVA21830">
    <property type="protein sequence ID" value="VVA21830"/>
    <property type="gene ID" value="Prudul26B007627"/>
</dbReference>
<gene>
    <name evidence="2" type="ORF">ALMOND_2B007627</name>
</gene>
<evidence type="ECO:0000259" key="1">
    <source>
        <dbReference type="Pfam" id="PF00462"/>
    </source>
</evidence>
<dbReference type="InterPro" id="IPR036249">
    <property type="entry name" value="Thioredoxin-like_sf"/>
</dbReference>
<dbReference type="CDD" id="cd03031">
    <property type="entry name" value="GRX_GRX_like"/>
    <property type="match status" value="1"/>
</dbReference>
<protein>
    <submittedName>
        <fullName evidence="2">PREDICTED: At3g28850</fullName>
    </submittedName>
</protein>
<proteinExistence type="predicted"/>
<dbReference type="InterPro" id="IPR002109">
    <property type="entry name" value="Glutaredoxin"/>
</dbReference>
<dbReference type="Proteomes" id="UP000327085">
    <property type="component" value="Chromosome 7"/>
</dbReference>
<evidence type="ECO:0000313" key="3">
    <source>
        <dbReference type="Proteomes" id="UP000327085"/>
    </source>
</evidence>
<dbReference type="InParanoid" id="A0A5E4F313"/>
<dbReference type="PROSITE" id="PS51354">
    <property type="entry name" value="GLUTAREDOXIN_2"/>
    <property type="match status" value="1"/>
</dbReference>
<dbReference type="OMA" id="KMVISPV"/>
<dbReference type="Gene3D" id="3.40.30.10">
    <property type="entry name" value="Glutaredoxin"/>
    <property type="match status" value="1"/>
</dbReference>
<dbReference type="SUPFAM" id="SSF52833">
    <property type="entry name" value="Thioredoxin-like"/>
    <property type="match status" value="1"/>
</dbReference>
<dbReference type="PANTHER" id="PTHR45669">
    <property type="entry name" value="GLUTAREDOXIN DOMAIN-CONTAINING CYSTEINE-RICH PROTEIN CG12206-RELATED"/>
    <property type="match status" value="1"/>
</dbReference>
<accession>A0A5E4F313</accession>
<sequence>MPNAQYPTHIFCFKSKTERQRQGRNQRRKPHSSMGCVSSKLFKKDLIKEDVIINNGGDYVINHVVSLTSSTYGVLNLENERPIKECVAESKRAMKSSPSREDPEVINAWELMEGLEEAIPISNSAKKSPKSRALLRGFADFDARTPFKLLNQIGSPMKLKRFGGKENRGRVIHGLGYSPKQVLKPNNGGENSCKKALNLSPEVKGSPISAIRRSFGSDSSRRKSFSPLFDPELVASYEKEMSEEEEQIKRMVPPSPKARKLWNSSRDSESMLRLFEKKCPPGGENAVVVYTTTLRGIRKTFEDCNNVRSIIESHLVHVLERDISMDSGFKEEIRGLMGTKDVKVPLVFVKGRLIGGADEIVKLEEEGKLGVLFDGIPTALVGCQGCAGMRFVMCMECNGSCKVLDEGQKKMVKCGECNENGLIHCPICC</sequence>
<dbReference type="EMBL" id="CABIKO010000055">
    <property type="protein sequence ID" value="VVA21830.1"/>
    <property type="molecule type" value="Genomic_DNA"/>
</dbReference>
<dbReference type="Pfam" id="PF23733">
    <property type="entry name" value="GRXCR1-2_C"/>
    <property type="match status" value="1"/>
</dbReference>
<organism evidence="2 3">
    <name type="scientific">Prunus dulcis</name>
    <name type="common">Almond</name>
    <name type="synonym">Amygdalus dulcis</name>
    <dbReference type="NCBI Taxonomy" id="3755"/>
    <lineage>
        <taxon>Eukaryota</taxon>
        <taxon>Viridiplantae</taxon>
        <taxon>Streptophyta</taxon>
        <taxon>Embryophyta</taxon>
        <taxon>Tracheophyta</taxon>
        <taxon>Spermatophyta</taxon>
        <taxon>Magnoliopsida</taxon>
        <taxon>eudicotyledons</taxon>
        <taxon>Gunneridae</taxon>
        <taxon>Pentapetalae</taxon>
        <taxon>rosids</taxon>
        <taxon>fabids</taxon>
        <taxon>Rosales</taxon>
        <taxon>Rosaceae</taxon>
        <taxon>Amygdaloideae</taxon>
        <taxon>Amygdaleae</taxon>
        <taxon>Prunus</taxon>
    </lineage>
</organism>
<feature type="domain" description="Glutaredoxin" evidence="1">
    <location>
        <begin position="287"/>
        <end position="354"/>
    </location>
</feature>
<evidence type="ECO:0000313" key="2">
    <source>
        <dbReference type="EMBL" id="VVA21830.1"/>
    </source>
</evidence>
<dbReference type="Pfam" id="PF00462">
    <property type="entry name" value="Glutaredoxin"/>
    <property type="match status" value="1"/>
</dbReference>
<name>A0A5E4F313_PRUDU</name>
<reference evidence="3" key="1">
    <citation type="journal article" date="2020" name="Plant J.">
        <title>Transposons played a major role in the diversification between the closely related almond and peach genomes: results from the almond genome sequence.</title>
        <authorList>
            <person name="Alioto T."/>
            <person name="Alexiou K.G."/>
            <person name="Bardil A."/>
            <person name="Barteri F."/>
            <person name="Castanera R."/>
            <person name="Cruz F."/>
            <person name="Dhingra A."/>
            <person name="Duval H."/>
            <person name="Fernandez I Marti A."/>
            <person name="Frias L."/>
            <person name="Galan B."/>
            <person name="Garcia J.L."/>
            <person name="Howad W."/>
            <person name="Gomez-Garrido J."/>
            <person name="Gut M."/>
            <person name="Julca I."/>
            <person name="Morata J."/>
            <person name="Puigdomenech P."/>
            <person name="Ribeca P."/>
            <person name="Rubio Cabetas M.J."/>
            <person name="Vlasova A."/>
            <person name="Wirthensohn M."/>
            <person name="Garcia-Mas J."/>
            <person name="Gabaldon T."/>
            <person name="Casacuberta J.M."/>
            <person name="Arus P."/>
        </authorList>
    </citation>
    <scope>NUCLEOTIDE SEQUENCE [LARGE SCALE GENOMIC DNA]</scope>
    <source>
        <strain evidence="3">cv. Texas</strain>
    </source>
</reference>
<dbReference type="FunCoup" id="A0A5E4F313">
    <property type="interactions" value="253"/>
</dbReference>
<dbReference type="PANTHER" id="PTHR45669:SF12">
    <property type="entry name" value="EMB|CAB85507.1"/>
    <property type="match status" value="1"/>
</dbReference>
<dbReference type="AlphaFoldDB" id="A0A5E4F313"/>